<proteinExistence type="inferred from homology"/>
<sequence length="409" mass="45133">MQIANGNNLSRVKVTNQSAIRQMIYHDGPISRIEISEKLSLTLPTITTTVNFLLSKGLIKEVENTKASGKTLGRKASLIDISDDGGYFIGIETRGTMRRACITDYRGKLIKAIADDTAYSDYEEIMAETSELVKKLLRTSKIPKAKIAGIGLCIPGLVDRNKGKLIVLPGYEWKNKDLKGDLSRLLNYDGPVSIENNACARAYGSYLFDHERMDQYHSFAYFMVSTGIACPLMYTHDRFRESIIGQGEVGHMVVDSHGPLCRCGNHGCLEAFSSERAIISNCISELNNGKADILRGICANAESPTIYEIIKAQSEGDQSVNGILEDAVYHMGIGIANIDNFVRPKCILIDGNIFQNQKNKDQLMDVIHRNLYTATDIDTNFMFVETDTYSGALGAAAAAVQNDLKTFIE</sequence>
<evidence type="ECO:0000256" key="1">
    <source>
        <dbReference type="ARBA" id="ARBA00002486"/>
    </source>
</evidence>
<evidence type="ECO:0000313" key="4">
    <source>
        <dbReference type="EMBL" id="PPK74723.1"/>
    </source>
</evidence>
<reference evidence="4 5" key="1">
    <citation type="submission" date="2018-02" db="EMBL/GenBank/DDBJ databases">
        <title>Genomic Encyclopedia of Archaeal and Bacterial Type Strains, Phase II (KMG-II): from individual species to whole genera.</title>
        <authorList>
            <person name="Goeker M."/>
        </authorList>
    </citation>
    <scope>NUCLEOTIDE SEQUENCE [LARGE SCALE GENOMIC DNA]</scope>
    <source>
        <strain evidence="4 5">DSM 3808</strain>
    </source>
</reference>
<dbReference type="SUPFAM" id="SSF53067">
    <property type="entry name" value="Actin-like ATPase domain"/>
    <property type="match status" value="1"/>
</dbReference>
<evidence type="ECO:0000313" key="5">
    <source>
        <dbReference type="Proteomes" id="UP000237749"/>
    </source>
</evidence>
<dbReference type="Gene3D" id="1.10.10.10">
    <property type="entry name" value="Winged helix-like DNA-binding domain superfamily/Winged helix DNA-binding domain"/>
    <property type="match status" value="1"/>
</dbReference>
<protein>
    <submittedName>
        <fullName evidence="4">Glucokinase</fullName>
    </submittedName>
</protein>
<evidence type="ECO:0000256" key="2">
    <source>
        <dbReference type="ARBA" id="ARBA00006479"/>
    </source>
</evidence>
<gene>
    <name evidence="4" type="ORF">BXY41_12211</name>
</gene>
<dbReference type="Pfam" id="PF00480">
    <property type="entry name" value="ROK"/>
    <property type="match status" value="1"/>
</dbReference>
<dbReference type="OrthoDB" id="9810372at2"/>
<dbReference type="InterPro" id="IPR036390">
    <property type="entry name" value="WH_DNA-bd_sf"/>
</dbReference>
<dbReference type="AlphaFoldDB" id="A0A2S6HBF4"/>
<dbReference type="Pfam" id="PF13412">
    <property type="entry name" value="HTH_24"/>
    <property type="match status" value="1"/>
</dbReference>
<keyword evidence="3" id="KW-0119">Carbohydrate metabolism</keyword>
<keyword evidence="3" id="KW-0859">Xylose metabolism</keyword>
<dbReference type="RefSeq" id="WP_104439791.1">
    <property type="nucleotide sequence ID" value="NZ_PTJA01000022.1"/>
</dbReference>
<dbReference type="InterPro" id="IPR043129">
    <property type="entry name" value="ATPase_NBD"/>
</dbReference>
<dbReference type="SUPFAM" id="SSF46785">
    <property type="entry name" value="Winged helix' DNA-binding domain"/>
    <property type="match status" value="1"/>
</dbReference>
<dbReference type="InterPro" id="IPR036388">
    <property type="entry name" value="WH-like_DNA-bd_sf"/>
</dbReference>
<dbReference type="PANTHER" id="PTHR18964:SF149">
    <property type="entry name" value="BIFUNCTIONAL UDP-N-ACETYLGLUCOSAMINE 2-EPIMERASE_N-ACETYLMANNOSAMINE KINASE"/>
    <property type="match status" value="1"/>
</dbReference>
<keyword evidence="5" id="KW-1185">Reference proteome</keyword>
<dbReference type="Gene3D" id="3.30.420.40">
    <property type="match status" value="2"/>
</dbReference>
<accession>A0A2S6HBF4</accession>
<dbReference type="PANTHER" id="PTHR18964">
    <property type="entry name" value="ROK (REPRESSOR, ORF, KINASE) FAMILY"/>
    <property type="match status" value="1"/>
</dbReference>
<dbReference type="Proteomes" id="UP000237749">
    <property type="component" value="Unassembled WGS sequence"/>
</dbReference>
<keyword evidence="4" id="KW-0808">Transferase</keyword>
<dbReference type="GO" id="GO:0042732">
    <property type="term" value="P:D-xylose metabolic process"/>
    <property type="evidence" value="ECO:0007669"/>
    <property type="project" value="UniProtKB-KW"/>
</dbReference>
<evidence type="ECO:0000256" key="3">
    <source>
        <dbReference type="ARBA" id="ARBA00022629"/>
    </source>
</evidence>
<organism evidence="4 5">
    <name type="scientific">Lacrimispora xylanisolvens</name>
    <dbReference type="NCBI Taxonomy" id="384636"/>
    <lineage>
        <taxon>Bacteria</taxon>
        <taxon>Bacillati</taxon>
        <taxon>Bacillota</taxon>
        <taxon>Clostridia</taxon>
        <taxon>Lachnospirales</taxon>
        <taxon>Lachnospiraceae</taxon>
        <taxon>Lacrimispora</taxon>
    </lineage>
</organism>
<dbReference type="EMBL" id="PTJA01000022">
    <property type="protein sequence ID" value="PPK74723.1"/>
    <property type="molecule type" value="Genomic_DNA"/>
</dbReference>
<dbReference type="GO" id="GO:0016301">
    <property type="term" value="F:kinase activity"/>
    <property type="evidence" value="ECO:0007669"/>
    <property type="project" value="UniProtKB-KW"/>
</dbReference>
<comment type="caution">
    <text evidence="4">The sequence shown here is derived from an EMBL/GenBank/DDBJ whole genome shotgun (WGS) entry which is preliminary data.</text>
</comment>
<dbReference type="InterPro" id="IPR000600">
    <property type="entry name" value="ROK"/>
</dbReference>
<name>A0A2S6HBF4_9FIRM</name>
<keyword evidence="4" id="KW-0418">Kinase</keyword>
<comment type="function">
    <text evidence="1">Transcriptional repressor of xylose-utilizing enzymes.</text>
</comment>
<comment type="similarity">
    <text evidence="2">Belongs to the ROK (NagC/XylR) family.</text>
</comment>